<dbReference type="SMART" id="SM00304">
    <property type="entry name" value="HAMP"/>
    <property type="match status" value="1"/>
</dbReference>
<evidence type="ECO:0000256" key="2">
    <source>
        <dbReference type="ARBA" id="ARBA00004370"/>
    </source>
</evidence>
<dbReference type="EMBL" id="MASI01000005">
    <property type="protein sequence ID" value="ODA66820.1"/>
    <property type="molecule type" value="Genomic_DNA"/>
</dbReference>
<feature type="domain" description="HAMP" evidence="14">
    <location>
        <begin position="183"/>
        <end position="236"/>
    </location>
</feature>
<evidence type="ECO:0000313" key="15">
    <source>
        <dbReference type="EMBL" id="ODA66820.1"/>
    </source>
</evidence>
<organism evidence="15 16">
    <name type="scientific">Methyloligella halotolerans</name>
    <dbReference type="NCBI Taxonomy" id="1177755"/>
    <lineage>
        <taxon>Bacteria</taxon>
        <taxon>Pseudomonadati</taxon>
        <taxon>Pseudomonadota</taxon>
        <taxon>Alphaproteobacteria</taxon>
        <taxon>Hyphomicrobiales</taxon>
        <taxon>Hyphomicrobiaceae</taxon>
        <taxon>Methyloligella</taxon>
    </lineage>
</organism>
<evidence type="ECO:0000256" key="9">
    <source>
        <dbReference type="ARBA" id="ARBA00023012"/>
    </source>
</evidence>
<dbReference type="InterPro" id="IPR004358">
    <property type="entry name" value="Sig_transdc_His_kin-like_C"/>
</dbReference>
<dbReference type="InterPro" id="IPR050428">
    <property type="entry name" value="TCS_sensor_his_kinase"/>
</dbReference>
<name>A0A1E2RXF9_9HYPH</name>
<dbReference type="InterPro" id="IPR003661">
    <property type="entry name" value="HisK_dim/P_dom"/>
</dbReference>
<dbReference type="STRING" id="1177755.A7A08_02117"/>
<dbReference type="Proteomes" id="UP000095087">
    <property type="component" value="Unassembled WGS sequence"/>
</dbReference>
<dbReference type="CDD" id="cd00082">
    <property type="entry name" value="HisKA"/>
    <property type="match status" value="1"/>
</dbReference>
<keyword evidence="10 12" id="KW-0472">Membrane</keyword>
<keyword evidence="11" id="KW-0175">Coiled coil</keyword>
<dbReference type="OrthoDB" id="9815202at2"/>
<dbReference type="SUPFAM" id="SSF158472">
    <property type="entry name" value="HAMP domain-like"/>
    <property type="match status" value="1"/>
</dbReference>
<keyword evidence="4" id="KW-0597">Phosphoprotein</keyword>
<comment type="subcellular location">
    <subcellularLocation>
        <location evidence="2">Membrane</location>
    </subcellularLocation>
</comment>
<evidence type="ECO:0000256" key="5">
    <source>
        <dbReference type="ARBA" id="ARBA00022679"/>
    </source>
</evidence>
<dbReference type="Gene3D" id="1.10.287.130">
    <property type="match status" value="1"/>
</dbReference>
<comment type="caution">
    <text evidence="15">The sequence shown here is derived from an EMBL/GenBank/DDBJ whole genome shotgun (WGS) entry which is preliminary data.</text>
</comment>
<dbReference type="PRINTS" id="PR00344">
    <property type="entry name" value="BCTRLSENSOR"/>
</dbReference>
<dbReference type="PATRIC" id="fig|1177755.3.peg.2126"/>
<dbReference type="InterPro" id="IPR005467">
    <property type="entry name" value="His_kinase_dom"/>
</dbReference>
<keyword evidence="8 12" id="KW-1133">Transmembrane helix</keyword>
<evidence type="ECO:0000256" key="10">
    <source>
        <dbReference type="ARBA" id="ARBA00023136"/>
    </source>
</evidence>
<dbReference type="InterPro" id="IPR003660">
    <property type="entry name" value="HAMP_dom"/>
</dbReference>
<proteinExistence type="predicted"/>
<accession>A0A1E2RXF9</accession>
<dbReference type="CDD" id="cd00075">
    <property type="entry name" value="HATPase"/>
    <property type="match status" value="1"/>
</dbReference>
<keyword evidence="9" id="KW-0902">Two-component regulatory system</keyword>
<dbReference type="AlphaFoldDB" id="A0A1E2RXF9"/>
<protein>
    <recommendedName>
        <fullName evidence="3">histidine kinase</fullName>
        <ecNumber evidence="3">2.7.13.3</ecNumber>
    </recommendedName>
</protein>
<comment type="catalytic activity">
    <reaction evidence="1">
        <text>ATP + protein L-histidine = ADP + protein N-phospho-L-histidine.</text>
        <dbReference type="EC" id="2.7.13.3"/>
    </reaction>
</comment>
<evidence type="ECO:0000256" key="3">
    <source>
        <dbReference type="ARBA" id="ARBA00012438"/>
    </source>
</evidence>
<evidence type="ECO:0000259" key="14">
    <source>
        <dbReference type="PROSITE" id="PS50885"/>
    </source>
</evidence>
<feature type="transmembrane region" description="Helical" evidence="12">
    <location>
        <begin position="12"/>
        <end position="36"/>
    </location>
</feature>
<feature type="domain" description="Histidine kinase" evidence="13">
    <location>
        <begin position="244"/>
        <end position="481"/>
    </location>
</feature>
<dbReference type="PROSITE" id="PS50109">
    <property type="entry name" value="HIS_KIN"/>
    <property type="match status" value="1"/>
</dbReference>
<feature type="transmembrane region" description="Helical" evidence="12">
    <location>
        <begin position="162"/>
        <end position="181"/>
    </location>
</feature>
<dbReference type="PANTHER" id="PTHR45436:SF8">
    <property type="entry name" value="HISTIDINE KINASE"/>
    <property type="match status" value="1"/>
</dbReference>
<evidence type="ECO:0000256" key="7">
    <source>
        <dbReference type="ARBA" id="ARBA00022777"/>
    </source>
</evidence>
<feature type="coiled-coil region" evidence="11">
    <location>
        <begin position="217"/>
        <end position="244"/>
    </location>
</feature>
<evidence type="ECO:0000256" key="8">
    <source>
        <dbReference type="ARBA" id="ARBA00022989"/>
    </source>
</evidence>
<evidence type="ECO:0000256" key="1">
    <source>
        <dbReference type="ARBA" id="ARBA00000085"/>
    </source>
</evidence>
<dbReference type="InterPro" id="IPR036890">
    <property type="entry name" value="HATPase_C_sf"/>
</dbReference>
<keyword evidence="6 12" id="KW-0812">Transmembrane</keyword>
<evidence type="ECO:0000256" key="4">
    <source>
        <dbReference type="ARBA" id="ARBA00022553"/>
    </source>
</evidence>
<dbReference type="InterPro" id="IPR003594">
    <property type="entry name" value="HATPase_dom"/>
</dbReference>
<keyword evidence="16" id="KW-1185">Reference proteome</keyword>
<dbReference type="SUPFAM" id="SSF55874">
    <property type="entry name" value="ATPase domain of HSP90 chaperone/DNA topoisomerase II/histidine kinase"/>
    <property type="match status" value="1"/>
</dbReference>
<dbReference type="GO" id="GO:0000155">
    <property type="term" value="F:phosphorelay sensor kinase activity"/>
    <property type="evidence" value="ECO:0007669"/>
    <property type="project" value="InterPro"/>
</dbReference>
<dbReference type="Pfam" id="PF00672">
    <property type="entry name" value="HAMP"/>
    <property type="match status" value="1"/>
</dbReference>
<gene>
    <name evidence="15" type="ORF">A7A08_02117</name>
</gene>
<dbReference type="InterPro" id="IPR036097">
    <property type="entry name" value="HisK_dim/P_sf"/>
</dbReference>
<dbReference type="CDD" id="cd06225">
    <property type="entry name" value="HAMP"/>
    <property type="match status" value="1"/>
</dbReference>
<dbReference type="PANTHER" id="PTHR45436">
    <property type="entry name" value="SENSOR HISTIDINE KINASE YKOH"/>
    <property type="match status" value="1"/>
</dbReference>
<sequence>MTAPSKLFRTTAFRLSLLYLAVFGLAASLAIGYIYWNVNILLSRQLDETIQAELGGLAEQYRAGGLRQLVRTIAERSETPGNSLYYVADNDGHRIAGNLGSISPELLKETGPVEFTYQRPTQGGAERRLAFANVFHLAGGTRLLVGRDIEDRRVLSRVTRSAILWGLALMALVGLGGGLLVSRNLLSRIDAITDTSRKIMAGDLSGRLPRNRSGDELDRLSESLNQMLARIEQLMAGLREVSDNIAHDLKTPLTRLRNRVERALHEPQGESDRQETLEKTIEEADNLIKTFNALLSIARMEAGAGTGRWESLDASALIADVAELYEPVAEERGLMLRAEADDPLPIMGDRQLLGQALANLVDNAIKHGRPEAETGAAEPIPDIRIAAYRAGVDTNGGSQAARGRGVEMAEIVVSDRGPGIPAADRERVLERFVRLEASRSAPGSGLGLSLVAAVARLHGGDLKLAENGPGLKAVLTLPMQTDADAPTAIEGR</sequence>
<dbReference type="GO" id="GO:0005886">
    <property type="term" value="C:plasma membrane"/>
    <property type="evidence" value="ECO:0007669"/>
    <property type="project" value="TreeGrafter"/>
</dbReference>
<evidence type="ECO:0000256" key="11">
    <source>
        <dbReference type="SAM" id="Coils"/>
    </source>
</evidence>
<dbReference type="SUPFAM" id="SSF47384">
    <property type="entry name" value="Homodimeric domain of signal transducing histidine kinase"/>
    <property type="match status" value="1"/>
</dbReference>
<dbReference type="SMART" id="SM00388">
    <property type="entry name" value="HisKA"/>
    <property type="match status" value="1"/>
</dbReference>
<evidence type="ECO:0000256" key="6">
    <source>
        <dbReference type="ARBA" id="ARBA00022692"/>
    </source>
</evidence>
<evidence type="ECO:0000256" key="12">
    <source>
        <dbReference type="SAM" id="Phobius"/>
    </source>
</evidence>
<reference evidence="15 16" key="1">
    <citation type="submission" date="2016-07" db="EMBL/GenBank/DDBJ databases">
        <title>Draft genome sequence of Methyloligella halotolerans C2T (VKM B-2706T=CCUG 61687T=DSM 25045T), a halotolerant polyhydroxybutyrate accumulating methylotroph.</title>
        <authorList>
            <person name="Vasilenko O.V."/>
            <person name="Doronina N.V."/>
            <person name="Poroshina M.N."/>
            <person name="Tarlachkov S.V."/>
            <person name="Trotsenko Y.A."/>
        </authorList>
    </citation>
    <scope>NUCLEOTIDE SEQUENCE [LARGE SCALE GENOMIC DNA]</scope>
    <source>
        <strain evidence="15 16">VKM B-2706</strain>
    </source>
</reference>
<dbReference type="Pfam" id="PF02518">
    <property type="entry name" value="HATPase_c"/>
    <property type="match status" value="1"/>
</dbReference>
<dbReference type="RefSeq" id="WP_069095366.1">
    <property type="nucleotide sequence ID" value="NZ_MASI01000005.1"/>
</dbReference>
<dbReference type="PROSITE" id="PS50885">
    <property type="entry name" value="HAMP"/>
    <property type="match status" value="1"/>
</dbReference>
<dbReference type="SMART" id="SM00387">
    <property type="entry name" value="HATPase_c"/>
    <property type="match status" value="1"/>
</dbReference>
<dbReference type="EC" id="2.7.13.3" evidence="3"/>
<dbReference type="Pfam" id="PF00512">
    <property type="entry name" value="HisKA"/>
    <property type="match status" value="1"/>
</dbReference>
<dbReference type="Gene3D" id="6.10.340.10">
    <property type="match status" value="1"/>
</dbReference>
<dbReference type="Gene3D" id="3.30.565.10">
    <property type="entry name" value="Histidine kinase-like ATPase, C-terminal domain"/>
    <property type="match status" value="1"/>
</dbReference>
<keyword evidence="7 15" id="KW-0418">Kinase</keyword>
<evidence type="ECO:0000313" key="16">
    <source>
        <dbReference type="Proteomes" id="UP000095087"/>
    </source>
</evidence>
<keyword evidence="5 15" id="KW-0808">Transferase</keyword>
<evidence type="ECO:0000259" key="13">
    <source>
        <dbReference type="PROSITE" id="PS50109"/>
    </source>
</evidence>